<name>A0A917YYZ4_9ALTE</name>
<comment type="caution">
    <text evidence="4">The sequence shown here is derived from an EMBL/GenBank/DDBJ whole genome shotgun (WGS) entry which is preliminary data.</text>
</comment>
<dbReference type="Pfam" id="PF14031">
    <property type="entry name" value="D-ser_dehydrat"/>
    <property type="match status" value="1"/>
</dbReference>
<evidence type="ECO:0000313" key="4">
    <source>
        <dbReference type="EMBL" id="GGO70077.1"/>
    </source>
</evidence>
<dbReference type="PANTHER" id="PTHR28004">
    <property type="entry name" value="ZGC:162816-RELATED"/>
    <property type="match status" value="1"/>
</dbReference>
<evidence type="ECO:0000259" key="3">
    <source>
        <dbReference type="SMART" id="SM01119"/>
    </source>
</evidence>
<dbReference type="CDD" id="cd06818">
    <property type="entry name" value="PLPDE_III_cryptic_DSD"/>
    <property type="match status" value="1"/>
</dbReference>
<dbReference type="InterPro" id="IPR051466">
    <property type="entry name" value="D-amino_acid_metab_enzyme"/>
</dbReference>
<reference evidence="4" key="2">
    <citation type="submission" date="2020-09" db="EMBL/GenBank/DDBJ databases">
        <authorList>
            <person name="Sun Q."/>
            <person name="Zhou Y."/>
        </authorList>
    </citation>
    <scope>NUCLEOTIDE SEQUENCE</scope>
    <source>
        <strain evidence="4">CGMCC 1.7086</strain>
    </source>
</reference>
<accession>A0A917YYZ4</accession>
<evidence type="ECO:0000256" key="1">
    <source>
        <dbReference type="ARBA" id="ARBA00005323"/>
    </source>
</evidence>
<reference evidence="4" key="1">
    <citation type="journal article" date="2014" name="Int. J. Syst. Evol. Microbiol.">
        <title>Complete genome sequence of Corynebacterium casei LMG S-19264T (=DSM 44701T), isolated from a smear-ripened cheese.</title>
        <authorList>
            <consortium name="US DOE Joint Genome Institute (JGI-PGF)"/>
            <person name="Walter F."/>
            <person name="Albersmeier A."/>
            <person name="Kalinowski J."/>
            <person name="Ruckert C."/>
        </authorList>
    </citation>
    <scope>NUCLEOTIDE SEQUENCE</scope>
    <source>
        <strain evidence="4">CGMCC 1.7086</strain>
    </source>
</reference>
<dbReference type="GO" id="GO:0016829">
    <property type="term" value="F:lyase activity"/>
    <property type="evidence" value="ECO:0007669"/>
    <property type="project" value="UniProtKB-KW"/>
</dbReference>
<organism evidence="4 5">
    <name type="scientific">Bowmanella pacifica</name>
    <dbReference type="NCBI Taxonomy" id="502051"/>
    <lineage>
        <taxon>Bacteria</taxon>
        <taxon>Pseudomonadati</taxon>
        <taxon>Pseudomonadota</taxon>
        <taxon>Gammaproteobacteria</taxon>
        <taxon>Alteromonadales</taxon>
        <taxon>Alteromonadaceae</taxon>
        <taxon>Bowmanella</taxon>
    </lineage>
</organism>
<dbReference type="Gene3D" id="3.20.20.10">
    <property type="entry name" value="Alanine racemase"/>
    <property type="match status" value="1"/>
</dbReference>
<sequence>MTLSRNTMLAFSKGQGDAGQLQQGWNLLAEDVSLPVAVLSRSALQNNLSWMKNYAQHTGVRLAPHGKTSMAPELFAMQLEAGSWAMSLATAPQVVAAAQSGVKRILMANQLVGKRNMQLIAEQIRSGLEFFCFVDSSENVEALNAFFSAQDLQLNLLLEIGVPQGRCGVRSVTQANALCEQISALPALNLRGIAFYEGVIHGPDAPERIRQFVGSIRDLALSWREQERFATGEIILTGAGSAWYDLVAEQMDPTNLPQDMAVVIRPGCYLIHDTGIYQDAQAEVKARSRMACDIKGDLISSLQVWAYVQSIPEPGMAVIGLGKRDAAFDAGLPTPVLHYHPGDASPSSVPSHWQLTRIMDQHAMLQIDPKDKLTVGDILCFSTSHPCLTMDKWRYLGIVDDDHCVRQLIETCF</sequence>
<keyword evidence="5" id="KW-1185">Reference proteome</keyword>
<dbReference type="SMART" id="SM01119">
    <property type="entry name" value="D-ser_dehydrat"/>
    <property type="match status" value="1"/>
</dbReference>
<evidence type="ECO:0000256" key="2">
    <source>
        <dbReference type="ARBA" id="ARBA00023239"/>
    </source>
</evidence>
<dbReference type="Proteomes" id="UP000606935">
    <property type="component" value="Unassembled WGS sequence"/>
</dbReference>
<gene>
    <name evidence="4" type="ORF">GCM10010982_22730</name>
</gene>
<dbReference type="PANTHER" id="PTHR28004:SF8">
    <property type="entry name" value="D-SERINE DEAMINASE"/>
    <property type="match status" value="1"/>
</dbReference>
<dbReference type="EMBL" id="BMLS01000003">
    <property type="protein sequence ID" value="GGO70077.1"/>
    <property type="molecule type" value="Genomic_DNA"/>
</dbReference>
<dbReference type="InterPro" id="IPR029066">
    <property type="entry name" value="PLP-binding_barrel"/>
</dbReference>
<dbReference type="SUPFAM" id="SSF51419">
    <property type="entry name" value="PLP-binding barrel"/>
    <property type="match status" value="1"/>
</dbReference>
<protein>
    <submittedName>
        <fullName evidence="4">Aldolase</fullName>
    </submittedName>
</protein>
<dbReference type="InterPro" id="IPR042208">
    <property type="entry name" value="D-ser_dehydrat-like_sf"/>
</dbReference>
<dbReference type="AlphaFoldDB" id="A0A917YYZ4"/>
<dbReference type="InterPro" id="IPR026956">
    <property type="entry name" value="D-ser_dehydrat-like_dom"/>
</dbReference>
<evidence type="ECO:0000313" key="5">
    <source>
        <dbReference type="Proteomes" id="UP000606935"/>
    </source>
</evidence>
<dbReference type="Gene3D" id="2.40.37.20">
    <property type="entry name" value="D-serine dehydratase-like domain"/>
    <property type="match status" value="1"/>
</dbReference>
<keyword evidence="2" id="KW-0456">Lyase</keyword>
<dbReference type="InterPro" id="IPR001608">
    <property type="entry name" value="Ala_racemase_N"/>
</dbReference>
<feature type="domain" description="D-serine dehydratase-like" evidence="3">
    <location>
        <begin position="301"/>
        <end position="400"/>
    </location>
</feature>
<comment type="similarity">
    <text evidence="1">Belongs to the DSD1 family.</text>
</comment>
<dbReference type="Pfam" id="PF01168">
    <property type="entry name" value="Ala_racemase_N"/>
    <property type="match status" value="1"/>
</dbReference>
<proteinExistence type="inferred from homology"/>
<dbReference type="RefSeq" id="WP_229702196.1">
    <property type="nucleotide sequence ID" value="NZ_BMLS01000003.1"/>
</dbReference>